<reference evidence="1 2" key="1">
    <citation type="submission" date="2015-07" db="EMBL/GenBank/DDBJ databases">
        <title>The genome of Pseudoloma neurophilia, a relevant intracellular parasite of the zebrafish.</title>
        <authorList>
            <person name="Ndikumana S."/>
            <person name="Pelin A."/>
            <person name="Sanders J."/>
            <person name="Corradi N."/>
        </authorList>
    </citation>
    <scope>NUCLEOTIDE SEQUENCE [LARGE SCALE GENOMIC DNA]</scope>
    <source>
        <strain evidence="1 2">MK1</strain>
    </source>
</reference>
<dbReference type="OrthoDB" id="4843387at2759"/>
<dbReference type="Proteomes" id="UP000051530">
    <property type="component" value="Unassembled WGS sequence"/>
</dbReference>
<accession>A0A0R0LRR6</accession>
<dbReference type="AlphaFoldDB" id="A0A0R0LRR6"/>
<dbReference type="InterPro" id="IPR036397">
    <property type="entry name" value="RNaseH_sf"/>
</dbReference>
<keyword evidence="2" id="KW-1185">Reference proteome</keyword>
<proteinExistence type="predicted"/>
<feature type="non-terminal residue" evidence="1">
    <location>
        <position position="1"/>
    </location>
</feature>
<dbReference type="VEuPathDB" id="MicrosporidiaDB:M153_10090000570"/>
<evidence type="ECO:0000313" key="1">
    <source>
        <dbReference type="EMBL" id="KRH92189.1"/>
    </source>
</evidence>
<sequence>LGCFLINGIGKIIIIREKQNEAKYIKFLQNNLRKSAEMLHMDNFKFEQDRALLHTAKITSNLLIDQNIPVLDCAQQSPDMNPIENLLNYCEEKVESYKHSDNIEFKSSILDEWEKYQLMSVES</sequence>
<comment type="caution">
    <text evidence="1">The sequence shown here is derived from an EMBL/GenBank/DDBJ whole genome shotgun (WGS) entry which is preliminary data.</text>
</comment>
<gene>
    <name evidence="1" type="ORF">M153_10090000570</name>
</gene>
<dbReference type="Gene3D" id="3.30.420.10">
    <property type="entry name" value="Ribonuclease H-like superfamily/Ribonuclease H"/>
    <property type="match status" value="1"/>
</dbReference>
<name>A0A0R0LRR6_9MICR</name>
<organism evidence="1 2">
    <name type="scientific">Pseudoloma neurophilia</name>
    <dbReference type="NCBI Taxonomy" id="146866"/>
    <lineage>
        <taxon>Eukaryota</taxon>
        <taxon>Fungi</taxon>
        <taxon>Fungi incertae sedis</taxon>
        <taxon>Microsporidia</taxon>
        <taxon>Pseudoloma</taxon>
    </lineage>
</organism>
<protein>
    <submittedName>
        <fullName evidence="1">Putative transposable element</fullName>
    </submittedName>
</protein>
<evidence type="ECO:0000313" key="2">
    <source>
        <dbReference type="Proteomes" id="UP000051530"/>
    </source>
</evidence>
<dbReference type="EMBL" id="LGUB01001128">
    <property type="protein sequence ID" value="KRH92189.1"/>
    <property type="molecule type" value="Genomic_DNA"/>
</dbReference>
<dbReference type="GO" id="GO:0003676">
    <property type="term" value="F:nucleic acid binding"/>
    <property type="evidence" value="ECO:0007669"/>
    <property type="project" value="InterPro"/>
</dbReference>